<feature type="compositionally biased region" description="Basic and acidic residues" evidence="1">
    <location>
        <begin position="175"/>
        <end position="190"/>
    </location>
</feature>
<dbReference type="EMBL" id="HBKQ01023325">
    <property type="protein sequence ID" value="CAE2240992.1"/>
    <property type="molecule type" value="Transcribed_RNA"/>
</dbReference>
<reference evidence="2" key="1">
    <citation type="submission" date="2021-01" db="EMBL/GenBank/DDBJ databases">
        <authorList>
            <person name="Corre E."/>
            <person name="Pelletier E."/>
            <person name="Niang G."/>
            <person name="Scheremetjew M."/>
            <person name="Finn R."/>
            <person name="Kale V."/>
            <person name="Holt S."/>
            <person name="Cochrane G."/>
            <person name="Meng A."/>
            <person name="Brown T."/>
            <person name="Cohen L."/>
        </authorList>
    </citation>
    <scope>NUCLEOTIDE SEQUENCE</scope>
    <source>
        <strain evidence="2">Isolate 1302-5</strain>
    </source>
</reference>
<sequence length="295" mass="33793">MIPRQSKTDADHVHDEECPDWRVFQHDTEAGRLLSRLYGVQPGGKPQINYPKLKTRKSCSTERAHWKSPGQGEVDRKRAGFDRRRAASVSVPKVGSAVRRGETASAVTFIPRRKNEVACHEDLACIESVRHTFRPPNRSEYSTDREKDRLNELFTYGGGVALPEELTLPEAPLPSEEKHRRVEARRVEKAKCRRQARRNRGSKEDEDDLSDDSSLSNSRESEAMSDKGHNDRMFDQVLGEIEERRMFQFSMEEASSGALTRAQIADEISSRMKELVKLDERRACTMMQDFQTSNR</sequence>
<organism evidence="2">
    <name type="scientific">Odontella aurita</name>
    <dbReference type="NCBI Taxonomy" id="265563"/>
    <lineage>
        <taxon>Eukaryota</taxon>
        <taxon>Sar</taxon>
        <taxon>Stramenopiles</taxon>
        <taxon>Ochrophyta</taxon>
        <taxon>Bacillariophyta</taxon>
        <taxon>Mediophyceae</taxon>
        <taxon>Biddulphiophycidae</taxon>
        <taxon>Eupodiscales</taxon>
        <taxon>Odontellaceae</taxon>
        <taxon>Odontella</taxon>
    </lineage>
</organism>
<dbReference type="AlphaFoldDB" id="A0A7S4MSU8"/>
<dbReference type="Pfam" id="PF05250">
    <property type="entry name" value="UPF0193"/>
    <property type="match status" value="1"/>
</dbReference>
<feature type="region of interest" description="Disordered" evidence="1">
    <location>
        <begin position="165"/>
        <end position="232"/>
    </location>
</feature>
<dbReference type="InterPro" id="IPR007914">
    <property type="entry name" value="UPF0193"/>
</dbReference>
<evidence type="ECO:0000256" key="1">
    <source>
        <dbReference type="SAM" id="MobiDB-lite"/>
    </source>
</evidence>
<gene>
    <name evidence="2" type="ORF">OAUR00152_LOCUS15878</name>
</gene>
<evidence type="ECO:0000313" key="2">
    <source>
        <dbReference type="EMBL" id="CAE2240992.1"/>
    </source>
</evidence>
<feature type="compositionally biased region" description="Basic and acidic residues" evidence="1">
    <location>
        <begin position="219"/>
        <end position="232"/>
    </location>
</feature>
<accession>A0A7S4MSU8</accession>
<proteinExistence type="predicted"/>
<feature type="compositionally biased region" description="Low complexity" evidence="1">
    <location>
        <begin position="165"/>
        <end position="174"/>
    </location>
</feature>
<feature type="compositionally biased region" description="Basic residues" evidence="1">
    <location>
        <begin position="191"/>
        <end position="200"/>
    </location>
</feature>
<protein>
    <submittedName>
        <fullName evidence="2">Uncharacterized protein</fullName>
    </submittedName>
</protein>
<dbReference type="PANTHER" id="PTHR28348:SF1">
    <property type="entry name" value="UPF0193 PROTEIN EVG1"/>
    <property type="match status" value="1"/>
</dbReference>
<dbReference type="PANTHER" id="PTHR28348">
    <property type="entry name" value="UPF0193 PROTEIN EVG1"/>
    <property type="match status" value="1"/>
</dbReference>
<name>A0A7S4MSU8_9STRA</name>